<organism evidence="3 4">
    <name type="scientific">Ascaris lumbricoides</name>
    <name type="common">Giant roundworm</name>
    <dbReference type="NCBI Taxonomy" id="6252"/>
    <lineage>
        <taxon>Eukaryota</taxon>
        <taxon>Metazoa</taxon>
        <taxon>Ecdysozoa</taxon>
        <taxon>Nematoda</taxon>
        <taxon>Chromadorea</taxon>
        <taxon>Rhabditida</taxon>
        <taxon>Spirurina</taxon>
        <taxon>Ascaridomorpha</taxon>
        <taxon>Ascaridoidea</taxon>
        <taxon>Ascarididae</taxon>
        <taxon>Ascaris</taxon>
    </lineage>
</organism>
<evidence type="ECO:0000256" key="1">
    <source>
        <dbReference type="SAM" id="Coils"/>
    </source>
</evidence>
<feature type="coiled-coil region" evidence="1">
    <location>
        <begin position="587"/>
        <end position="614"/>
    </location>
</feature>
<feature type="compositionally biased region" description="Polar residues" evidence="2">
    <location>
        <begin position="1"/>
        <end position="12"/>
    </location>
</feature>
<reference evidence="4" key="1">
    <citation type="submission" date="2023-03" db="UniProtKB">
        <authorList>
            <consortium name="WormBaseParasite"/>
        </authorList>
    </citation>
    <scope>IDENTIFICATION</scope>
</reference>
<dbReference type="Proteomes" id="UP000036681">
    <property type="component" value="Unplaced"/>
</dbReference>
<sequence>MRSALSASTTTLPPVDPEQPNPQMTCREIHTLRSANDSLQNCVDNLQRMLKEKALETIRMEQQHAEAIREREQQINSLHKQALPQFNTFTQYGRMMFVCRNVEEREQLVRKVQQLEEQLLNCQLSKSAGSGSIQTGRVSEKVAPLENRSTANRYCEPCNELANEWNKIVDMDEANRGAFTSRIVAPTTSVSPQLNATDLSKEAGLLNSELKKQIESMERELQRYRANEKLLSEQRDMASWLVVSVILPASAYADVEKISRRCEVLEVELSKRCHEQILKQQEQPNNMDAVGKSQPNNCEIDTLRSELRKANEKIKLLEMDLNTARQSNDAEDGSTRAQMASLRSSVLQLEQYKRNCERRLADQEKTLHQLESDIATLMEEKADLKRRCAELRRLSDEAVAENTKQLNALRKLRSDLAHAQEKENESARAHLAEIEAYQTLLKQKEAERALFIEQLRADDHPLHVEDSLPVAEHQVSLERQRFFEEKEKAERLATENEKLTKEVAALKNELNSMDSELHEKKLELEREIVKENKLSKELAEAQKMISEKDIELMDANNQIRVNDVNVLRLETELMNANEHLKLERESTATLQRTVEEFEELLREKTAELVALSDDTQRANHDIQRHKETVFDLETKLALQGRELKDTRKKLLQLKTKIRRLEREAAELSPRSISSAAQNDSTPHTISPTASPSL</sequence>
<protein>
    <submittedName>
        <fullName evidence="4">Uncharacterized protein</fullName>
    </submittedName>
</protein>
<evidence type="ECO:0000313" key="3">
    <source>
        <dbReference type="Proteomes" id="UP000036681"/>
    </source>
</evidence>
<feature type="coiled-coil region" evidence="1">
    <location>
        <begin position="300"/>
        <end position="447"/>
    </location>
</feature>
<feature type="coiled-coil region" evidence="1">
    <location>
        <begin position="482"/>
        <end position="558"/>
    </location>
</feature>
<feature type="region of interest" description="Disordered" evidence="2">
    <location>
        <begin position="1"/>
        <end position="21"/>
    </location>
</feature>
<evidence type="ECO:0000313" key="4">
    <source>
        <dbReference type="WBParaSite" id="ALUE_0000598001-mRNA-1"/>
    </source>
</evidence>
<feature type="compositionally biased region" description="Polar residues" evidence="2">
    <location>
        <begin position="670"/>
        <end position="693"/>
    </location>
</feature>
<keyword evidence="1" id="KW-0175">Coiled coil</keyword>
<evidence type="ECO:0000256" key="2">
    <source>
        <dbReference type="SAM" id="MobiDB-lite"/>
    </source>
</evidence>
<keyword evidence="3" id="KW-1185">Reference proteome</keyword>
<dbReference type="WBParaSite" id="ALUE_0000598001-mRNA-1">
    <property type="protein sequence ID" value="ALUE_0000598001-mRNA-1"/>
    <property type="gene ID" value="ALUE_0000598001"/>
</dbReference>
<accession>A0A9J2P7X5</accession>
<feature type="coiled-coil region" evidence="1">
    <location>
        <begin position="200"/>
        <end position="234"/>
    </location>
</feature>
<name>A0A9J2P7X5_ASCLU</name>
<dbReference type="AlphaFoldDB" id="A0A9J2P7X5"/>
<feature type="region of interest" description="Disordered" evidence="2">
    <location>
        <begin position="662"/>
        <end position="693"/>
    </location>
</feature>
<proteinExistence type="predicted"/>
<feature type="coiled-coil region" evidence="1">
    <location>
        <begin position="32"/>
        <end position="63"/>
    </location>
</feature>